<comment type="caution">
    <text evidence="2">The sequence shown here is derived from an EMBL/GenBank/DDBJ whole genome shotgun (WGS) entry which is preliminary data.</text>
</comment>
<keyword evidence="3" id="KW-1185">Reference proteome</keyword>
<evidence type="ECO:0000256" key="1">
    <source>
        <dbReference type="SAM" id="SignalP"/>
    </source>
</evidence>
<reference evidence="3" key="1">
    <citation type="journal article" date="2019" name="Nat. Commun.">
        <title>Expansion of phycobilisome linker gene families in mesophilic red algae.</title>
        <authorList>
            <person name="Lee J."/>
            <person name="Kim D."/>
            <person name="Bhattacharya D."/>
            <person name="Yoon H.S."/>
        </authorList>
    </citation>
    <scope>NUCLEOTIDE SEQUENCE [LARGE SCALE GENOMIC DNA]</scope>
    <source>
        <strain evidence="3">CCMP 1328</strain>
    </source>
</reference>
<dbReference type="EMBL" id="VRMN01000001">
    <property type="protein sequence ID" value="KAA8498318.1"/>
    <property type="molecule type" value="Genomic_DNA"/>
</dbReference>
<sequence>MARTMLPAYAVIVGLLVAVVHAQNFLCYDAQGSCSFASGEICVTFDCPVTKVFFEEPPAIPAMAPSGSCSVMEGSCLDSSCLLEPCSKVMYVNDWVMSFFVESLPDDLSCTAVCGALGKTCNLEGTLQLSSVLAVNTVADTQFSPLTCASVGGGFAPFIAAGLTTGACTFIETPAEYSCDVNPTTAGASPENFIPICCCGDDCPIILPELVLGDLTGFFTARTVAEKPTFKSLLDGQSSLAERIEKLRTNSL</sequence>
<feature type="chain" id="PRO_5023841255" evidence="1">
    <location>
        <begin position="23"/>
        <end position="252"/>
    </location>
</feature>
<evidence type="ECO:0000313" key="3">
    <source>
        <dbReference type="Proteomes" id="UP000324585"/>
    </source>
</evidence>
<keyword evidence="1" id="KW-0732">Signal</keyword>
<name>A0A5J4Z529_PORPP</name>
<evidence type="ECO:0000313" key="2">
    <source>
        <dbReference type="EMBL" id="KAA8498318.1"/>
    </source>
</evidence>
<feature type="signal peptide" evidence="1">
    <location>
        <begin position="1"/>
        <end position="22"/>
    </location>
</feature>
<dbReference type="AlphaFoldDB" id="A0A5J4Z529"/>
<proteinExistence type="predicted"/>
<dbReference type="Proteomes" id="UP000324585">
    <property type="component" value="Unassembled WGS sequence"/>
</dbReference>
<accession>A0A5J4Z529</accession>
<organism evidence="2 3">
    <name type="scientific">Porphyridium purpureum</name>
    <name type="common">Red alga</name>
    <name type="synonym">Porphyridium cruentum</name>
    <dbReference type="NCBI Taxonomy" id="35688"/>
    <lineage>
        <taxon>Eukaryota</taxon>
        <taxon>Rhodophyta</taxon>
        <taxon>Bangiophyceae</taxon>
        <taxon>Porphyridiales</taxon>
        <taxon>Porphyridiaceae</taxon>
        <taxon>Porphyridium</taxon>
    </lineage>
</organism>
<gene>
    <name evidence="2" type="ORF">FVE85_5903</name>
</gene>
<protein>
    <submittedName>
        <fullName evidence="2">Uncharacterized protein</fullName>
    </submittedName>
</protein>